<dbReference type="KEGG" id="cchl:FPL14_28760"/>
<dbReference type="RefSeq" id="WP_182301007.1">
    <property type="nucleotide sequence ID" value="NZ_CP041969.1"/>
</dbReference>
<gene>
    <name evidence="3" type="ORF">FPL14_28760</name>
</gene>
<accession>A0A7G5C683</accession>
<sequence>MYKQSLMAILILTVAISLAACGNNANEPAGSPPGTSSPTSSNVPTNEPTTSEPSSSSAQPDAKKVEIEGTVTALDGNGVLIIDKDGQAKDKNPRAVWVDFSGSPDVIKDVRIGYRVKAESTNAAIQETYPESTKGSKLEIVNSDTGNGDLQGTITKIITNEANSSPSVIEVDGTKLSLIPITVYWNDDQLTDAKTLKVGDKVQVWYPGYTLGDEKQITQIKNYKRIKYKRVDS</sequence>
<proteinExistence type="predicted"/>
<evidence type="ECO:0000313" key="3">
    <source>
        <dbReference type="EMBL" id="QMV44717.1"/>
    </source>
</evidence>
<dbReference type="PROSITE" id="PS51257">
    <property type="entry name" value="PROKAR_LIPOPROTEIN"/>
    <property type="match status" value="1"/>
</dbReference>
<dbReference type="AlphaFoldDB" id="A0A7G5C683"/>
<feature type="chain" id="PRO_5038930648" description="DUF5666 domain-containing protein" evidence="2">
    <location>
        <begin position="20"/>
        <end position="233"/>
    </location>
</feature>
<organism evidence="3 4">
    <name type="scientific">Cohnella cholangitidis</name>
    <dbReference type="NCBI Taxonomy" id="2598458"/>
    <lineage>
        <taxon>Bacteria</taxon>
        <taxon>Bacillati</taxon>
        <taxon>Bacillota</taxon>
        <taxon>Bacilli</taxon>
        <taxon>Bacillales</taxon>
        <taxon>Paenibacillaceae</taxon>
        <taxon>Cohnella</taxon>
    </lineage>
</organism>
<dbReference type="Proteomes" id="UP000515679">
    <property type="component" value="Chromosome"/>
</dbReference>
<feature type="region of interest" description="Disordered" evidence="1">
    <location>
        <begin position="27"/>
        <end position="63"/>
    </location>
</feature>
<feature type="compositionally biased region" description="Low complexity" evidence="1">
    <location>
        <begin position="27"/>
        <end position="57"/>
    </location>
</feature>
<protein>
    <recommendedName>
        <fullName evidence="5">DUF5666 domain-containing protein</fullName>
    </recommendedName>
</protein>
<evidence type="ECO:0000313" key="4">
    <source>
        <dbReference type="Proteomes" id="UP000515679"/>
    </source>
</evidence>
<evidence type="ECO:0000256" key="1">
    <source>
        <dbReference type="SAM" id="MobiDB-lite"/>
    </source>
</evidence>
<name>A0A7G5C683_9BACL</name>
<feature type="signal peptide" evidence="2">
    <location>
        <begin position="1"/>
        <end position="19"/>
    </location>
</feature>
<dbReference type="EMBL" id="CP041969">
    <property type="protein sequence ID" value="QMV44717.1"/>
    <property type="molecule type" value="Genomic_DNA"/>
</dbReference>
<keyword evidence="4" id="KW-1185">Reference proteome</keyword>
<reference evidence="3 4" key="1">
    <citation type="submission" date="2019-07" db="EMBL/GenBank/DDBJ databases">
        <authorList>
            <person name="Kim J.K."/>
            <person name="Cheong H.-M."/>
            <person name="Choi Y."/>
            <person name="Hwang K.J."/>
            <person name="Lee S."/>
            <person name="Choi C."/>
        </authorList>
    </citation>
    <scope>NUCLEOTIDE SEQUENCE [LARGE SCALE GENOMIC DNA]</scope>
    <source>
        <strain evidence="3 4">KS 22</strain>
    </source>
</reference>
<evidence type="ECO:0000256" key="2">
    <source>
        <dbReference type="SAM" id="SignalP"/>
    </source>
</evidence>
<keyword evidence="2" id="KW-0732">Signal</keyword>
<evidence type="ECO:0008006" key="5">
    <source>
        <dbReference type="Google" id="ProtNLM"/>
    </source>
</evidence>